<comment type="caution">
    <text evidence="3">The sequence shown here is derived from an EMBL/GenBank/DDBJ whole genome shotgun (WGS) entry which is preliminary data.</text>
</comment>
<gene>
    <name evidence="3" type="ORF">MGMO_37c00220</name>
</gene>
<sequence length="969" mass="106463">MNKTINSGTKDSAEQKIRFVTDSTQTLSSKPISTLPLVIAALCGYIAVVDPAHAKFNIPTGNADIPSPPSPLCISGQPGCATAFSSKMLMFEEFGNQEMPSQPSDNSGSLPAASLPGVADCQSMPNGQELDDFLSKPITPFPTRAANDTLPNAWVNKVKDCGLLSATDTGVLEGRPGGEQFAHQRWEEFFPKVYFQSAMTGARVNNGLRNKYQLHHYNTGEFGPGGLYYVEDENGQPGTNGIKIRMHGNLPVQNSNSVWTFDGTLPPKLYMARYGQSTIFRHYNALPIDVSANNGFGTHTITTHEHNGHDGAENDGYAHAYFYPGQFYDYHWPMILAGHDSINKDATHFRTGAPDGNGGINYVPGDWRETMSTHWFHDHMLDFTAQNVYKGNAAMMNYYSALDRGREPKDIHEANGDHTKPGYGCNYADPDPTHPSPYNVNLCFPSGSGLDWGNRDYDVNLVVADKAWDNNGQLKFNVFNTDGFLGDRITVNWVYKPYLDVRARRYRFRILNGSVSRYYKIAIVDEAGNKVPYHMIANDGNIMQYAVPFPNAETAEGALPEQGIAERYDIIVDFKDMIGRKLYFVNLLEHVNGKGPERVIPLANVLNGSYVADGINGDPGVGKFLELRVKGCGQDGTDTCTDLSMNPADYVEGNPLNRQMIPVNRPTNAEIQAATHRTFVFGKSDGTDAQPWTIKTDGSIGLTMDPHRVSAAPTLPDAPDGKGKVEIWHIKLGGGGWSHPVHVHFEEGQILYRGGKTPPPWEKFGRKDVYRVGPLVDSTDSVDMAIRFREFGGTYVEHCHNTQHEDKAMLLRWDVEHPGQTIALATPQAGWDGVFYEASTTLPTYKTGDVKAAQSFITPAGLSDVDILDLYTTPIPTPDPVIVNDPSQSVTTTPTVPDVKKSSSESITVSAGSPSINNKAHKPGHSNLSSQHNAQPRKKAKNIKALAKGNGQSMKHYLQKHRVQPTHHG</sequence>
<feature type="compositionally biased region" description="Basic residues" evidence="1">
    <location>
        <begin position="957"/>
        <end position="969"/>
    </location>
</feature>
<dbReference type="OrthoDB" id="9757546at2"/>
<feature type="compositionally biased region" description="Polar residues" evidence="1">
    <location>
        <begin position="904"/>
        <end position="918"/>
    </location>
</feature>
<feature type="region of interest" description="Disordered" evidence="1">
    <location>
        <begin position="879"/>
        <end position="969"/>
    </location>
</feature>
<accession>V5E0I5</accession>
<dbReference type="InterPro" id="IPR045087">
    <property type="entry name" value="Cu-oxidase_fam"/>
</dbReference>
<dbReference type="Proteomes" id="UP000017842">
    <property type="component" value="Unassembled WGS sequence"/>
</dbReference>
<keyword evidence="3" id="KW-0560">Oxidoreductase</keyword>
<dbReference type="PANTHER" id="PTHR48267:SF1">
    <property type="entry name" value="BILIRUBIN OXIDASE"/>
    <property type="match status" value="1"/>
</dbReference>
<evidence type="ECO:0000313" key="3">
    <source>
        <dbReference type="EMBL" id="ESS73061.1"/>
    </source>
</evidence>
<dbReference type="CDD" id="cd13866">
    <property type="entry name" value="CuRO_2_BOD"/>
    <property type="match status" value="1"/>
</dbReference>
<dbReference type="STRING" id="1116472.MGMO_37c00220"/>
<dbReference type="InterPro" id="IPR011706">
    <property type="entry name" value="Cu-oxidase_C"/>
</dbReference>
<feature type="domain" description="Plastocyanin-like" evidence="2">
    <location>
        <begin position="722"/>
        <end position="816"/>
    </location>
</feature>
<feature type="compositionally biased region" description="Low complexity" evidence="1">
    <location>
        <begin position="880"/>
        <end position="897"/>
    </location>
</feature>
<dbReference type="EMBL" id="AYLO01000036">
    <property type="protein sequence ID" value="ESS73061.1"/>
    <property type="molecule type" value="Genomic_DNA"/>
</dbReference>
<dbReference type="GO" id="GO:0005507">
    <property type="term" value="F:copper ion binding"/>
    <property type="evidence" value="ECO:0007669"/>
    <property type="project" value="InterPro"/>
</dbReference>
<dbReference type="SUPFAM" id="SSF49503">
    <property type="entry name" value="Cupredoxins"/>
    <property type="match status" value="2"/>
</dbReference>
<dbReference type="InterPro" id="IPR008972">
    <property type="entry name" value="Cupredoxin"/>
</dbReference>
<dbReference type="PANTHER" id="PTHR48267">
    <property type="entry name" value="CUPREDOXIN SUPERFAMILY PROTEIN"/>
    <property type="match status" value="1"/>
</dbReference>
<evidence type="ECO:0000256" key="1">
    <source>
        <dbReference type="SAM" id="MobiDB-lite"/>
    </source>
</evidence>
<dbReference type="EC" id="1.3.3.5" evidence="3"/>
<organism evidence="3 4">
    <name type="scientific">Methyloglobulus morosus KoM1</name>
    <dbReference type="NCBI Taxonomy" id="1116472"/>
    <lineage>
        <taxon>Bacteria</taxon>
        <taxon>Pseudomonadati</taxon>
        <taxon>Pseudomonadota</taxon>
        <taxon>Gammaproteobacteria</taxon>
        <taxon>Methylococcales</taxon>
        <taxon>Methylococcaceae</taxon>
        <taxon>Methyloglobulus</taxon>
    </lineage>
</organism>
<dbReference type="Gene3D" id="2.60.40.420">
    <property type="entry name" value="Cupredoxins - blue copper proteins"/>
    <property type="match status" value="3"/>
</dbReference>
<dbReference type="GO" id="GO:0047705">
    <property type="term" value="F:bilirubin oxidase activity"/>
    <property type="evidence" value="ECO:0007669"/>
    <property type="project" value="UniProtKB-EC"/>
</dbReference>
<evidence type="ECO:0000313" key="4">
    <source>
        <dbReference type="Proteomes" id="UP000017842"/>
    </source>
</evidence>
<evidence type="ECO:0000259" key="2">
    <source>
        <dbReference type="Pfam" id="PF07731"/>
    </source>
</evidence>
<name>V5E0I5_9GAMM</name>
<keyword evidence="4" id="KW-1185">Reference proteome</keyword>
<dbReference type="AlphaFoldDB" id="V5E0I5"/>
<proteinExistence type="predicted"/>
<dbReference type="PATRIC" id="fig|1116472.3.peg.1077"/>
<dbReference type="eggNOG" id="COG2132">
    <property type="taxonomic scope" value="Bacteria"/>
</dbReference>
<reference evidence="3 4" key="1">
    <citation type="journal article" date="2013" name="Genome Announc.">
        <title>Draft Genome Sequence of the Methanotrophic Gammaproteobacterium Methyloglobulus morosus DSM 22980 Strain KoM1.</title>
        <authorList>
            <person name="Poehlein A."/>
            <person name="Deutzmann J.S."/>
            <person name="Daniel R."/>
            <person name="Simeonova D.D."/>
        </authorList>
    </citation>
    <scope>NUCLEOTIDE SEQUENCE [LARGE SCALE GENOMIC DNA]</scope>
    <source>
        <strain evidence="3 4">KoM1</strain>
    </source>
</reference>
<dbReference type="CDD" id="cd13889">
    <property type="entry name" value="CuRO_3_BOD"/>
    <property type="match status" value="1"/>
</dbReference>
<protein>
    <submittedName>
        <fullName evidence="3">Bilirubin oxidase</fullName>
        <ecNumber evidence="3">1.3.3.5</ecNumber>
    </submittedName>
</protein>
<dbReference type="Pfam" id="PF07731">
    <property type="entry name" value="Cu-oxidase_2"/>
    <property type="match status" value="1"/>
</dbReference>
<dbReference type="RefSeq" id="WP_023493933.1">
    <property type="nucleotide sequence ID" value="NZ_AYLO01000036.1"/>
</dbReference>